<reference evidence="1" key="1">
    <citation type="journal article" date="2006" name="Nature">
        <title>Deciphering the evolution and metabolism of an anammox bacterium from a community genome.</title>
        <authorList>
            <person name="Strous M."/>
            <person name="Pelletier E."/>
            <person name="Mangenot S."/>
            <person name="Rattei T."/>
            <person name="Lehner A."/>
            <person name="Taylor M.W."/>
            <person name="Horn M."/>
            <person name="Daims H."/>
            <person name="Bartol-Mavel D."/>
            <person name="Wincker P."/>
            <person name="Barbe V."/>
            <person name="Fonknechten N."/>
            <person name="Vallenet D."/>
            <person name="Segurens B."/>
            <person name="Schenowitz-Truong C."/>
            <person name="Medigue C."/>
            <person name="Collingro A."/>
            <person name="Snel B."/>
            <person name="Dutilh B.E."/>
            <person name="OpDenCamp H.J.M."/>
            <person name="vanDerDrift C."/>
            <person name="Cirpus I."/>
            <person name="vanDePas-Schoonen K.T."/>
            <person name="Harhangi H.R."/>
            <person name="vanNiftrik L."/>
            <person name="Schmid M."/>
            <person name="Keltjens J."/>
            <person name="vanDeVossenberg J."/>
            <person name="Kartal B."/>
            <person name="Meier H."/>
            <person name="Frishman D."/>
            <person name="Huynen M.A."/>
            <person name="Mewes H."/>
            <person name="Weissenbach J."/>
            <person name="Jetten M.S.M."/>
            <person name="Wagner M."/>
            <person name="LePaslier D."/>
        </authorList>
    </citation>
    <scope>NUCLEOTIDE SEQUENCE</scope>
</reference>
<name>Q1PX74_KUEST</name>
<dbReference type="REBASE" id="393078">
    <property type="entry name" value="KstCSTR1ORF42950P"/>
</dbReference>
<dbReference type="REBASE" id="14322">
    <property type="entry name" value="KstORFMP"/>
</dbReference>
<dbReference type="GO" id="GO:0009036">
    <property type="term" value="F:type II site-specific deoxyribonuclease activity"/>
    <property type="evidence" value="ECO:0007669"/>
    <property type="project" value="UniProtKB-EC"/>
</dbReference>
<reference evidence="1" key="2">
    <citation type="submission" date="2006-01" db="EMBL/GenBank/DDBJ databases">
        <authorList>
            <person name="Genoscope"/>
        </authorList>
    </citation>
    <scope>NUCLEOTIDE SEQUENCE</scope>
</reference>
<dbReference type="AlphaFoldDB" id="Q1PX74"/>
<evidence type="ECO:0000313" key="1">
    <source>
        <dbReference type="EMBL" id="CAJ71836.1"/>
    </source>
</evidence>
<keyword evidence="2" id="KW-0378">Hydrolase</keyword>
<organism evidence="1">
    <name type="scientific">Kuenenia stuttgartiensis</name>
    <dbReference type="NCBI Taxonomy" id="174633"/>
    <lineage>
        <taxon>Bacteria</taxon>
        <taxon>Pseudomonadati</taxon>
        <taxon>Planctomycetota</taxon>
        <taxon>Candidatus Brocadiia</taxon>
        <taxon>Candidatus Brocadiales</taxon>
        <taxon>Candidatus Brocadiaceae</taxon>
        <taxon>Candidatus Kuenenia</taxon>
    </lineage>
</organism>
<dbReference type="Proteomes" id="UP000501926">
    <property type="component" value="Chromosome"/>
</dbReference>
<dbReference type="EMBL" id="CT573073">
    <property type="protein sequence ID" value="CAJ71836.1"/>
    <property type="molecule type" value="Genomic_DNA"/>
</dbReference>
<proteinExistence type="predicted"/>
<gene>
    <name evidence="2" type="ORF">KsCSTR_42940</name>
    <name evidence="1" type="ORF">kustc1091</name>
</gene>
<sequence length="396" mass="44656">MIIDDLFPEKGKLVLNANGKEFIGRLGVEAARKVILGVLQGENIRRQTEPLTRRRVAIATGAMVYLFAKGWAEIDGFTEKLSEQALEQMIHTTQSNKAAFWPAMWLIGLTGKSIQNVLRSNSAMRKSYIQDFENAVEEASIRCQEDFGPISMNLGYVMDGELKQNIRPLEWKDIARLSTAIGATTLTIRGSEKSTYGKLFERLIMGSVLTILGFRHVENAQSTKLKKVFWLSDSSDVRECDATIRLRPGKLARFDIGFIGKGNPEIMKDKLTRYASEIKQSSIANLSQTFIIVDRMPDTARTVNAALRSGTEIIQMSMQFWAIELAQKLKTRLGYDSEILSIPEDQLSDYLERKLQPIPILDFLNTTSTLKEPVIQDEAQPYLTDAVDDDDEEFDE</sequence>
<evidence type="ECO:0000313" key="2">
    <source>
        <dbReference type="EMBL" id="QII13673.1"/>
    </source>
</evidence>
<protein>
    <submittedName>
        <fullName evidence="2">Putative type-2 restriction enzyme CfrBI</fullName>
        <ecNumber evidence="2">3.1.21.4</ecNumber>
    </submittedName>
</protein>
<reference evidence="2 3" key="3">
    <citation type="submission" date="2020-02" db="EMBL/GenBank/DDBJ databases">
        <title>Newly sequenced genome of strain CSTR1 showed variability in Candidatus Kuenenia stuttgartiensis genomes.</title>
        <authorList>
            <person name="Ding C."/>
            <person name="Adrian L."/>
        </authorList>
    </citation>
    <scope>NUCLEOTIDE SEQUENCE [LARGE SCALE GENOMIC DNA]</scope>
    <source>
        <strain evidence="2 3">CSTR1</strain>
    </source>
</reference>
<dbReference type="RefSeq" id="WP_164995451.1">
    <property type="nucleotide sequence ID" value="NZ_CP049055.1"/>
</dbReference>
<accession>Q1PX74</accession>
<dbReference type="EC" id="3.1.21.4" evidence="2"/>
<dbReference type="Pfam" id="PF09516">
    <property type="entry name" value="RE_CfrBI"/>
    <property type="match status" value="1"/>
</dbReference>
<dbReference type="EMBL" id="CP049055">
    <property type="protein sequence ID" value="QII13673.1"/>
    <property type="molecule type" value="Genomic_DNA"/>
</dbReference>
<evidence type="ECO:0000313" key="3">
    <source>
        <dbReference type="Proteomes" id="UP000501926"/>
    </source>
</evidence>
<dbReference type="InterPro" id="IPR019042">
    <property type="entry name" value="Restrct_endonuc_II_CfrBI"/>
</dbReference>